<organism evidence="1 2">
    <name type="scientific">Vaccinium darrowii</name>
    <dbReference type="NCBI Taxonomy" id="229202"/>
    <lineage>
        <taxon>Eukaryota</taxon>
        <taxon>Viridiplantae</taxon>
        <taxon>Streptophyta</taxon>
        <taxon>Embryophyta</taxon>
        <taxon>Tracheophyta</taxon>
        <taxon>Spermatophyta</taxon>
        <taxon>Magnoliopsida</taxon>
        <taxon>eudicotyledons</taxon>
        <taxon>Gunneridae</taxon>
        <taxon>Pentapetalae</taxon>
        <taxon>asterids</taxon>
        <taxon>Ericales</taxon>
        <taxon>Ericaceae</taxon>
        <taxon>Vaccinioideae</taxon>
        <taxon>Vaccinieae</taxon>
        <taxon>Vaccinium</taxon>
    </lineage>
</organism>
<dbReference type="EMBL" id="CM037152">
    <property type="protein sequence ID" value="KAH7833600.1"/>
    <property type="molecule type" value="Genomic_DNA"/>
</dbReference>
<name>A0ACB7WZ79_9ERIC</name>
<evidence type="ECO:0000313" key="1">
    <source>
        <dbReference type="EMBL" id="KAH7833600.1"/>
    </source>
</evidence>
<protein>
    <submittedName>
        <fullName evidence="1">Uncharacterized protein</fullName>
    </submittedName>
</protein>
<dbReference type="Proteomes" id="UP000828048">
    <property type="component" value="Chromosome 2"/>
</dbReference>
<sequence length="140" mass="15523">MLIPTTFEPEQNITEPNHIHLLGLLRESMRKSLATLAKLSDDGEISSAGLNFHNKVGKSMLDENVDVLHFTSRCRFPLYETDFGWGKPCFVSVACFPLEMAVLSDTNCGAGIEAWVGLKEPTMLEFEKDPDMLGLINSSC</sequence>
<keyword evidence="2" id="KW-1185">Reference proteome</keyword>
<evidence type="ECO:0000313" key="2">
    <source>
        <dbReference type="Proteomes" id="UP000828048"/>
    </source>
</evidence>
<comment type="caution">
    <text evidence="1">The sequence shown here is derived from an EMBL/GenBank/DDBJ whole genome shotgun (WGS) entry which is preliminary data.</text>
</comment>
<reference evidence="1 2" key="1">
    <citation type="journal article" date="2021" name="Hortic Res">
        <title>High-quality reference genome and annotation aids understanding of berry development for evergreen blueberry (Vaccinium darrowii).</title>
        <authorList>
            <person name="Yu J."/>
            <person name="Hulse-Kemp A.M."/>
            <person name="Babiker E."/>
            <person name="Staton M."/>
        </authorList>
    </citation>
    <scope>NUCLEOTIDE SEQUENCE [LARGE SCALE GENOMIC DNA]</scope>
    <source>
        <strain evidence="2">cv. NJ 8807/NJ 8810</strain>
        <tissue evidence="1">Young leaf</tissue>
    </source>
</reference>
<gene>
    <name evidence="1" type="ORF">Vadar_008010</name>
</gene>
<accession>A0ACB7WZ79</accession>
<proteinExistence type="predicted"/>